<gene>
    <name evidence="1" type="ORF">OVN521_LOCUS30541</name>
    <name evidence="2" type="ORF">OVN521_LOCUS30640</name>
</gene>
<evidence type="ECO:0000313" key="1">
    <source>
        <dbReference type="EMBL" id="CAF4280155.1"/>
    </source>
</evidence>
<dbReference type="AlphaFoldDB" id="A0A820GIV1"/>
<dbReference type="EMBL" id="CAJOBG010011064">
    <property type="protein sequence ID" value="CAF4282872.1"/>
    <property type="molecule type" value="Genomic_DNA"/>
</dbReference>
<comment type="caution">
    <text evidence="1">The sequence shown here is derived from an EMBL/GenBank/DDBJ whole genome shotgun (WGS) entry which is preliminary data.</text>
</comment>
<sequence>MNVLENDKDIKKPAGLVGLERVVF</sequence>
<keyword evidence="3" id="KW-1185">Reference proteome</keyword>
<evidence type="ECO:0000313" key="3">
    <source>
        <dbReference type="Proteomes" id="UP000663866"/>
    </source>
</evidence>
<feature type="non-terminal residue" evidence="1">
    <location>
        <position position="24"/>
    </location>
</feature>
<accession>A0A820GIV1</accession>
<proteinExistence type="predicted"/>
<dbReference type="EMBL" id="CAJOBG010010507">
    <property type="protein sequence ID" value="CAF4280155.1"/>
    <property type="molecule type" value="Genomic_DNA"/>
</dbReference>
<reference evidence="1" key="1">
    <citation type="submission" date="2021-02" db="EMBL/GenBank/DDBJ databases">
        <authorList>
            <person name="Nowell W R."/>
        </authorList>
    </citation>
    <scope>NUCLEOTIDE SEQUENCE</scope>
</reference>
<dbReference type="Proteomes" id="UP000663866">
    <property type="component" value="Unassembled WGS sequence"/>
</dbReference>
<evidence type="ECO:0000313" key="2">
    <source>
        <dbReference type="EMBL" id="CAF4282872.1"/>
    </source>
</evidence>
<organism evidence="1 3">
    <name type="scientific">Rotaria magnacalcarata</name>
    <dbReference type="NCBI Taxonomy" id="392030"/>
    <lineage>
        <taxon>Eukaryota</taxon>
        <taxon>Metazoa</taxon>
        <taxon>Spiralia</taxon>
        <taxon>Gnathifera</taxon>
        <taxon>Rotifera</taxon>
        <taxon>Eurotatoria</taxon>
        <taxon>Bdelloidea</taxon>
        <taxon>Philodinida</taxon>
        <taxon>Philodinidae</taxon>
        <taxon>Rotaria</taxon>
    </lineage>
</organism>
<protein>
    <submittedName>
        <fullName evidence="1">Uncharacterized protein</fullName>
    </submittedName>
</protein>
<name>A0A820GIV1_9BILA</name>